<dbReference type="PANTHER" id="PTHR33607:SF2">
    <property type="entry name" value="ENDONUCLEASE-1"/>
    <property type="match status" value="1"/>
</dbReference>
<organism evidence="6 7">
    <name type="scientific">Pseudoalteromonas ruthenica</name>
    <dbReference type="NCBI Taxonomy" id="151081"/>
    <lineage>
        <taxon>Bacteria</taxon>
        <taxon>Pseudomonadati</taxon>
        <taxon>Pseudomonadota</taxon>
        <taxon>Gammaproteobacteria</taxon>
        <taxon>Alteromonadales</taxon>
        <taxon>Pseudoalteromonadaceae</taxon>
        <taxon>Pseudoalteromonas</taxon>
    </lineage>
</organism>
<keyword evidence="4" id="KW-0732">Signal</keyword>
<dbReference type="PANTHER" id="PTHR33607">
    <property type="entry name" value="ENDONUCLEASE-1"/>
    <property type="match status" value="1"/>
</dbReference>
<evidence type="ECO:0000313" key="7">
    <source>
        <dbReference type="Proteomes" id="UP000033664"/>
    </source>
</evidence>
<keyword evidence="2" id="KW-0540">Nuclease</keyword>
<dbReference type="Gene3D" id="2.60.120.260">
    <property type="entry name" value="Galactose-binding domain-like"/>
    <property type="match status" value="1"/>
</dbReference>
<dbReference type="InterPro" id="IPR008979">
    <property type="entry name" value="Galactose-bd-like_sf"/>
</dbReference>
<dbReference type="OrthoDB" id="9800417at2"/>
<reference evidence="6" key="1">
    <citation type="journal article" date="2015" name="BMC Genomics">
        <title>Genome mining reveals unlocked bioactive potential of marine Gram-negative bacteria.</title>
        <authorList>
            <person name="Machado H."/>
            <person name="Sonnenschein E.C."/>
            <person name="Melchiorsen J."/>
            <person name="Gram L."/>
        </authorList>
    </citation>
    <scope>NUCLEOTIDE SEQUENCE [LARGE SCALE GENOMIC DNA]</scope>
    <source>
        <strain evidence="6">S3137</strain>
    </source>
</reference>
<dbReference type="GO" id="GO:0004519">
    <property type="term" value="F:endonuclease activity"/>
    <property type="evidence" value="ECO:0007669"/>
    <property type="project" value="UniProtKB-KW"/>
</dbReference>
<comment type="caution">
    <text evidence="6">The sequence shown here is derived from an EMBL/GenBank/DDBJ whole genome shotgun (WGS) entry which is preliminary data.</text>
</comment>
<feature type="chain" id="PRO_5002474377" evidence="4">
    <location>
        <begin position="24"/>
        <end position="540"/>
    </location>
</feature>
<dbReference type="SUPFAM" id="SSF49785">
    <property type="entry name" value="Galactose-binding domain-like"/>
    <property type="match status" value="1"/>
</dbReference>
<dbReference type="PATRIC" id="fig|151081.8.peg.2077"/>
<dbReference type="Proteomes" id="UP000033664">
    <property type="component" value="Unassembled WGS sequence"/>
</dbReference>
<dbReference type="InterPro" id="IPR007346">
    <property type="entry name" value="Endonuclease-I"/>
</dbReference>
<keyword evidence="3" id="KW-0378">Hydrolase</keyword>
<protein>
    <submittedName>
        <fullName evidence="6">Endonuclease I</fullName>
    </submittedName>
</protein>
<gene>
    <name evidence="6" type="ORF">TW72_17765</name>
</gene>
<keyword evidence="6" id="KW-0255">Endonuclease</keyword>
<evidence type="ECO:0000256" key="1">
    <source>
        <dbReference type="ARBA" id="ARBA00006429"/>
    </source>
</evidence>
<dbReference type="Pfam" id="PF04231">
    <property type="entry name" value="Endonuclease_1"/>
    <property type="match status" value="1"/>
</dbReference>
<feature type="domain" description="CBM-cenC" evidence="5">
    <location>
        <begin position="25"/>
        <end position="137"/>
    </location>
</feature>
<evidence type="ECO:0000259" key="5">
    <source>
        <dbReference type="Pfam" id="PF02018"/>
    </source>
</evidence>
<dbReference type="GO" id="GO:0016798">
    <property type="term" value="F:hydrolase activity, acting on glycosyl bonds"/>
    <property type="evidence" value="ECO:0007669"/>
    <property type="project" value="InterPro"/>
</dbReference>
<dbReference type="InterPro" id="IPR003305">
    <property type="entry name" value="CenC_carb-bd"/>
</dbReference>
<evidence type="ECO:0000256" key="2">
    <source>
        <dbReference type="ARBA" id="ARBA00022722"/>
    </source>
</evidence>
<dbReference type="SUPFAM" id="SSF54060">
    <property type="entry name" value="His-Me finger endonucleases"/>
    <property type="match status" value="1"/>
</dbReference>
<dbReference type="InterPro" id="IPR044925">
    <property type="entry name" value="His-Me_finger_sf"/>
</dbReference>
<dbReference type="eggNOG" id="COG2356">
    <property type="taxonomic scope" value="Bacteria"/>
</dbReference>
<keyword evidence="7" id="KW-1185">Reference proteome</keyword>
<feature type="signal peptide" evidence="4">
    <location>
        <begin position="1"/>
        <end position="23"/>
    </location>
</feature>
<dbReference type="AlphaFoldDB" id="A0A0F4PP88"/>
<evidence type="ECO:0000313" key="6">
    <source>
        <dbReference type="EMBL" id="KJY95960.1"/>
    </source>
</evidence>
<dbReference type="EMBL" id="JXXZ01000020">
    <property type="protein sequence ID" value="KJY95960.1"/>
    <property type="molecule type" value="Genomic_DNA"/>
</dbReference>
<accession>A0A0F4PP88</accession>
<evidence type="ECO:0000256" key="4">
    <source>
        <dbReference type="SAM" id="SignalP"/>
    </source>
</evidence>
<name>A0A0F4PP88_9GAMM</name>
<dbReference type="GeneID" id="58230346"/>
<evidence type="ECO:0000256" key="3">
    <source>
        <dbReference type="ARBA" id="ARBA00022801"/>
    </source>
</evidence>
<dbReference type="RefSeq" id="WP_045979515.1">
    <property type="nucleotide sequence ID" value="NZ_JXXY01000009.1"/>
</dbReference>
<comment type="similarity">
    <text evidence="1">Belongs to the EndA/NucM nuclease family.</text>
</comment>
<dbReference type="Pfam" id="PF02018">
    <property type="entry name" value="CBM_4_9"/>
    <property type="match status" value="1"/>
</dbReference>
<proteinExistence type="inferred from homology"/>
<sequence>MRNFSHNIVALTLLSTASFAAQAQVLDNGGFEAWNANVPSGWSTIDTGIEVSQESANIYAGSYGAKVRVTTGSQSSTDLRQSVDVSAGQQYQFAVWVKHTEGNVRARLYVDGYQNYSNPAQINQWQQLSYTYTATSSGQIEVGLRFYDVSGFDGSEVVYIDEFTPSNGHSEPPTGSCSEHTVTLTLHTDNYGSETSWELSQQGGNVANGSGYQSNQEYNEDMCLADGDYTFTIFDSYGDGMCCGQGSGSYELSNGSTVLASGGQFTYSQATSFTLGDSDPVEPPPVDGYYSSASGLSGYALKTELHNLISNHANQGYGAIWGFYDQYARDSYYENDSSILDRYSERPSSTDSHSFISINDQCGSYSREGDCYNREHSFPKSWFGGKVEPMNSDVHHIFASDGYVNAKRGSYPFGEVGSASYTSSNGSKLGVARSGLGYSGTVFEPIDEFKGDFARAHFYMATRYQDRIAGWKNNSTYGSAVLDGSSNQVFSSWALTMLLQWHQQDPVSQAEIDRNNGAYNHQGNRNPYIDHPEFAALIWQ</sequence>